<evidence type="ECO:0000313" key="2">
    <source>
        <dbReference type="EMBL" id="MEQ2255509.1"/>
    </source>
</evidence>
<evidence type="ECO:0000256" key="1">
    <source>
        <dbReference type="SAM" id="MobiDB-lite"/>
    </source>
</evidence>
<evidence type="ECO:0000313" key="3">
    <source>
        <dbReference type="Proteomes" id="UP001482620"/>
    </source>
</evidence>
<organism evidence="2 3">
    <name type="scientific">Ilyodon furcidens</name>
    <name type="common">goldbreast splitfin</name>
    <dbReference type="NCBI Taxonomy" id="33524"/>
    <lineage>
        <taxon>Eukaryota</taxon>
        <taxon>Metazoa</taxon>
        <taxon>Chordata</taxon>
        <taxon>Craniata</taxon>
        <taxon>Vertebrata</taxon>
        <taxon>Euteleostomi</taxon>
        <taxon>Actinopterygii</taxon>
        <taxon>Neopterygii</taxon>
        <taxon>Teleostei</taxon>
        <taxon>Neoteleostei</taxon>
        <taxon>Acanthomorphata</taxon>
        <taxon>Ovalentaria</taxon>
        <taxon>Atherinomorphae</taxon>
        <taxon>Cyprinodontiformes</taxon>
        <taxon>Goodeidae</taxon>
        <taxon>Ilyodon</taxon>
    </lineage>
</organism>
<name>A0ABV0VEN8_9TELE</name>
<reference evidence="2 3" key="1">
    <citation type="submission" date="2021-06" db="EMBL/GenBank/DDBJ databases">
        <authorList>
            <person name="Palmer J.M."/>
        </authorList>
    </citation>
    <scope>NUCLEOTIDE SEQUENCE [LARGE SCALE GENOMIC DNA]</scope>
    <source>
        <strain evidence="3">if_2019</strain>
        <tissue evidence="2">Muscle</tissue>
    </source>
</reference>
<proteinExistence type="predicted"/>
<dbReference type="Gene3D" id="3.30.2010.30">
    <property type="match status" value="1"/>
</dbReference>
<dbReference type="Proteomes" id="UP001482620">
    <property type="component" value="Unassembled WGS sequence"/>
</dbReference>
<feature type="non-terminal residue" evidence="2">
    <location>
        <position position="1"/>
    </location>
</feature>
<dbReference type="SUPFAM" id="SSF55486">
    <property type="entry name" value="Metalloproteases ('zincins'), catalytic domain"/>
    <property type="match status" value="1"/>
</dbReference>
<keyword evidence="3" id="KW-1185">Reference proteome</keyword>
<accession>A0ABV0VEN8</accession>
<feature type="region of interest" description="Disordered" evidence="1">
    <location>
        <begin position="55"/>
        <end position="89"/>
    </location>
</feature>
<comment type="caution">
    <text evidence="2">The sequence shown here is derived from an EMBL/GenBank/DDBJ whole genome shotgun (WGS) entry which is preliminary data.</text>
</comment>
<gene>
    <name evidence="2" type="ORF">ILYODFUR_014591</name>
</gene>
<dbReference type="EMBL" id="JAHRIQ010105505">
    <property type="protein sequence ID" value="MEQ2255509.1"/>
    <property type="molecule type" value="Genomic_DNA"/>
</dbReference>
<sequence length="124" mass="13930">IRLYARPDAISSGAGDYALHITKRLLGFYEDYFRVQYSLPKLGIHWAPPAERKSCGGRMSGRLRDAQTAPPEPWLQGEAQQQMDQSKAPAHKKLMLTELQATQLLACCCLTEAVNRGDRELFLP</sequence>
<protein>
    <submittedName>
        <fullName evidence="2">Uncharacterized protein</fullName>
    </submittedName>
</protein>